<proteinExistence type="predicted"/>
<feature type="chain" id="PRO_5012569118" evidence="1">
    <location>
        <begin position="20"/>
        <end position="502"/>
    </location>
</feature>
<dbReference type="GO" id="GO:0004190">
    <property type="term" value="F:aspartic-type endopeptidase activity"/>
    <property type="evidence" value="ECO:0007669"/>
    <property type="project" value="InterPro"/>
</dbReference>
<keyword evidence="3" id="KW-1185">Reference proteome</keyword>
<dbReference type="InterPro" id="IPR021109">
    <property type="entry name" value="Peptidase_aspartic_dom_sf"/>
</dbReference>
<reference evidence="3" key="1">
    <citation type="submission" date="2017-02" db="EMBL/GenBank/DDBJ databases">
        <title>Comparative genomics and description of representatives of a novel lineage of planctomycetes thriving in anoxic sediments.</title>
        <authorList>
            <person name="Spring S."/>
            <person name="Bunk B."/>
            <person name="Sproer C."/>
        </authorList>
    </citation>
    <scope>NUCLEOTIDE SEQUENCE [LARGE SCALE GENOMIC DNA]</scope>
    <source>
        <strain evidence="3">SM-Chi-D1</strain>
    </source>
</reference>
<sequence precursor="true">MKSSIVLYIAALTAAAVTASSIKTGEIKVYNEPVTKSIMKSQTAAEPPANTIDSPPIGGFVPLVALTTTDAGIEDEMTASPASSPYGNYTAPNPSEDFAIGLFDTGASVSIISYENSVLLNLFDTSHSMYPDSNYSYLTPNVMQITGANGTVDLGVTAPIGLFVQGLAAIDDQSPGSPADLSSMMGLYNLSFGVGLGYTEFDNPTAIGCPIAACYTTVIDNENRIALQRDGQTYSTPDVTIYQGWESQIPDYSTAVPLRYNPAGSTDVSYFYDMDYLMNELMYRPQVGSTLSLSYVPQQSLFFLEYVNLENNGNEATEKTQFMFDTGAQVTVIKSALAALLGLDGSNPDFEVEIKDATGGSEMAPGFYIDRLEIPIFGEWFIATNVPVVVYDIASPAGGNLDGIIGTNLFTQFNLKIYGGLLDYSNPSLEIERFYRTADIAPYYLDGVIDNKDFAAFAAAWNTTAADAGWNSRCDINQDGTVDVYDLMILTDNWLEGYLPQE</sequence>
<dbReference type="OrthoDB" id="260372at2"/>
<dbReference type="AlphaFoldDB" id="A0A1Q2MIY0"/>
<dbReference type="STRING" id="1851148.SMSP2_02918"/>
<dbReference type="KEGG" id="pbas:SMSP2_02918"/>
<dbReference type="RefSeq" id="WP_146684711.1">
    <property type="nucleotide sequence ID" value="NZ_CP019646.1"/>
</dbReference>
<evidence type="ECO:0000313" key="2">
    <source>
        <dbReference type="EMBL" id="AQQ72528.1"/>
    </source>
</evidence>
<dbReference type="InterPro" id="IPR034122">
    <property type="entry name" value="Retropepsin-like_bacterial"/>
</dbReference>
<dbReference type="InterPro" id="IPR001969">
    <property type="entry name" value="Aspartic_peptidase_AS"/>
</dbReference>
<dbReference type="Pfam" id="PF13650">
    <property type="entry name" value="Asp_protease_2"/>
    <property type="match status" value="1"/>
</dbReference>
<name>A0A1Q2MIY0_9BACT</name>
<dbReference type="GO" id="GO:0000272">
    <property type="term" value="P:polysaccharide catabolic process"/>
    <property type="evidence" value="ECO:0007669"/>
    <property type="project" value="InterPro"/>
</dbReference>
<evidence type="ECO:0000313" key="3">
    <source>
        <dbReference type="Proteomes" id="UP000188181"/>
    </source>
</evidence>
<dbReference type="SUPFAM" id="SSF50630">
    <property type="entry name" value="Acid proteases"/>
    <property type="match status" value="1"/>
</dbReference>
<gene>
    <name evidence="2" type="ORF">SMSP2_02918</name>
</gene>
<feature type="signal peptide" evidence="1">
    <location>
        <begin position="1"/>
        <end position="19"/>
    </location>
</feature>
<dbReference type="Gene3D" id="1.10.1330.10">
    <property type="entry name" value="Dockerin domain"/>
    <property type="match status" value="1"/>
</dbReference>
<dbReference type="GO" id="GO:0006508">
    <property type="term" value="P:proteolysis"/>
    <property type="evidence" value="ECO:0007669"/>
    <property type="project" value="UniProtKB-KW"/>
</dbReference>
<dbReference type="Proteomes" id="UP000188181">
    <property type="component" value="Chromosome"/>
</dbReference>
<dbReference type="Gene3D" id="2.40.70.10">
    <property type="entry name" value="Acid Proteases"/>
    <property type="match status" value="1"/>
</dbReference>
<dbReference type="SUPFAM" id="SSF63446">
    <property type="entry name" value="Type I dockerin domain"/>
    <property type="match status" value="1"/>
</dbReference>
<organism evidence="2 3">
    <name type="scientific">Limihaloglobus sulfuriphilus</name>
    <dbReference type="NCBI Taxonomy" id="1851148"/>
    <lineage>
        <taxon>Bacteria</taxon>
        <taxon>Pseudomonadati</taxon>
        <taxon>Planctomycetota</taxon>
        <taxon>Phycisphaerae</taxon>
        <taxon>Sedimentisphaerales</taxon>
        <taxon>Sedimentisphaeraceae</taxon>
        <taxon>Limihaloglobus</taxon>
    </lineage>
</organism>
<dbReference type="PROSITE" id="PS00141">
    <property type="entry name" value="ASP_PROTEASE"/>
    <property type="match status" value="2"/>
</dbReference>
<protein>
    <submittedName>
        <fullName evidence="2">Putative aspartyl protease</fullName>
    </submittedName>
</protein>
<dbReference type="CDD" id="cd14254">
    <property type="entry name" value="Dockerin_II"/>
    <property type="match status" value="1"/>
</dbReference>
<dbReference type="CDD" id="cd05483">
    <property type="entry name" value="retropepsin_like_bacteria"/>
    <property type="match status" value="1"/>
</dbReference>
<evidence type="ECO:0000256" key="1">
    <source>
        <dbReference type="SAM" id="SignalP"/>
    </source>
</evidence>
<keyword evidence="2" id="KW-0645">Protease</keyword>
<keyword evidence="1" id="KW-0732">Signal</keyword>
<dbReference type="EMBL" id="CP019646">
    <property type="protein sequence ID" value="AQQ72528.1"/>
    <property type="molecule type" value="Genomic_DNA"/>
</dbReference>
<keyword evidence="2" id="KW-0378">Hydrolase</keyword>
<dbReference type="InterPro" id="IPR036439">
    <property type="entry name" value="Dockerin_dom_sf"/>
</dbReference>
<accession>A0A1Q2MIY0</accession>